<feature type="chain" id="PRO_5045236747" evidence="1">
    <location>
        <begin position="19"/>
        <end position="121"/>
    </location>
</feature>
<name>A0ABN8IYD6_9NEOP</name>
<feature type="non-terminal residue" evidence="2">
    <location>
        <position position="121"/>
    </location>
</feature>
<evidence type="ECO:0000313" key="2">
    <source>
        <dbReference type="EMBL" id="CAH2067550.1"/>
    </source>
</evidence>
<accession>A0ABN8IYD6</accession>
<dbReference type="Proteomes" id="UP000837857">
    <property type="component" value="Chromosome 4"/>
</dbReference>
<reference evidence="2" key="1">
    <citation type="submission" date="2022-03" db="EMBL/GenBank/DDBJ databases">
        <authorList>
            <person name="Martin H S."/>
        </authorList>
    </citation>
    <scope>NUCLEOTIDE SEQUENCE</scope>
</reference>
<proteinExistence type="predicted"/>
<evidence type="ECO:0000256" key="1">
    <source>
        <dbReference type="SAM" id="SignalP"/>
    </source>
</evidence>
<keyword evidence="1" id="KW-0732">Signal</keyword>
<evidence type="ECO:0000313" key="3">
    <source>
        <dbReference type="Proteomes" id="UP000837857"/>
    </source>
</evidence>
<feature type="signal peptide" evidence="1">
    <location>
        <begin position="1"/>
        <end position="18"/>
    </location>
</feature>
<sequence length="121" mass="14346">MFVFNVHILISGFPIAIAASKHKKSTTKFLATKKRQDQIQEILKRDRLGSKRWLFYPRSQAREEWGAAAAARDRSDQRFKVDADFFRKYKRSRKVDNEAPIMKLKRWELILYKKLGFIQAV</sequence>
<organism evidence="2 3">
    <name type="scientific">Iphiclides podalirius</name>
    <name type="common">scarce swallowtail</name>
    <dbReference type="NCBI Taxonomy" id="110791"/>
    <lineage>
        <taxon>Eukaryota</taxon>
        <taxon>Metazoa</taxon>
        <taxon>Ecdysozoa</taxon>
        <taxon>Arthropoda</taxon>
        <taxon>Hexapoda</taxon>
        <taxon>Insecta</taxon>
        <taxon>Pterygota</taxon>
        <taxon>Neoptera</taxon>
        <taxon>Endopterygota</taxon>
        <taxon>Lepidoptera</taxon>
        <taxon>Glossata</taxon>
        <taxon>Ditrysia</taxon>
        <taxon>Papilionoidea</taxon>
        <taxon>Papilionidae</taxon>
        <taxon>Papilioninae</taxon>
        <taxon>Iphiclides</taxon>
    </lineage>
</organism>
<gene>
    <name evidence="2" type="ORF">IPOD504_LOCUS13927</name>
</gene>
<dbReference type="EMBL" id="OW152816">
    <property type="protein sequence ID" value="CAH2067550.1"/>
    <property type="molecule type" value="Genomic_DNA"/>
</dbReference>
<protein>
    <submittedName>
        <fullName evidence="2">Uncharacterized protein</fullName>
    </submittedName>
</protein>
<keyword evidence="3" id="KW-1185">Reference proteome</keyword>